<sequence>MGTKLKANNPNQEGIKKSDQSIGEWRSKLTGLTGALLLFEIITGLALYLLPFSRLNQFGLLLHSIVGIAMLLPVIWYSYTHWQKRKGGNFSHFQLLGYLSVALLFISLISGLVVTYQGLLSIRMDFIWDIIHLISSLVFSIFVLLHLSTLIFRKVGRLGADAQLLAARSRFYLNVVTGCVLLFLLWGLGLIMYAPPKIQQAFPASYNWQYGEDRPFAPSFAKLDDTHLRKKLQQQVSKLLLPQQAATFQQRMAKRHAPDIGLFTHVNNSLKGLNKPDEQKLQKIFAEVAQQIQTDGALTAKAMAGSASCGSSNCHTEIYKEWLPSAHRYSSMDDMFQQVQTLMVEETSAEHTRYCAGCHDPISLFSGAKNSDNITLSVEGADEGASCMICHSIVQADIQGNGDFVIKAPQRYLFELSDSQGAAGELAKTVSDFLIRTYPQQHVQSFSRALYKTPEFCAACHKQYLDVEVNTDIGKVQGQNQYDSWKNSRWFKEALKDSTTCRECHMQLVDSNDPASGDALDYNRSKNDGKHRSHRTLGTNQYIPALHNLEGQELHTELTIKWMRGEIEIPEIAHKWTAGSAVRLEINTNDTATAGEEVDLRVLIINNKAGHDFPTGPMDMIQSWIEVTVTDEQGQIIYQGGYLDENGYVQGLPVLYRADGFDREGKLIDRHNLWDLVGASYKRSLYPGMSDNIKVPFTVPATISSDSQLTIEVKLQYRKANPAFLDEIYGADKKVRTPVTTISETSKIIGIKN</sequence>
<gene>
    <name evidence="2" type="ORF">MNBD_GAMMA01-983</name>
</gene>
<feature type="transmembrane region" description="Helical" evidence="1">
    <location>
        <begin position="95"/>
        <end position="118"/>
    </location>
</feature>
<accession>A0A3B0VQL7</accession>
<evidence type="ECO:0000256" key="1">
    <source>
        <dbReference type="SAM" id="Phobius"/>
    </source>
</evidence>
<dbReference type="EMBL" id="UOEW01000364">
    <property type="protein sequence ID" value="VAW42493.1"/>
    <property type="molecule type" value="Genomic_DNA"/>
</dbReference>
<feature type="transmembrane region" description="Helical" evidence="1">
    <location>
        <begin position="58"/>
        <end position="79"/>
    </location>
</feature>
<reference evidence="2" key="1">
    <citation type="submission" date="2018-06" db="EMBL/GenBank/DDBJ databases">
        <authorList>
            <person name="Zhirakovskaya E."/>
        </authorList>
    </citation>
    <scope>NUCLEOTIDE SEQUENCE</scope>
</reference>
<dbReference type="InterPro" id="IPR036280">
    <property type="entry name" value="Multihaem_cyt_sf"/>
</dbReference>
<dbReference type="SUPFAM" id="SSF48695">
    <property type="entry name" value="Multiheme cytochromes"/>
    <property type="match status" value="1"/>
</dbReference>
<feature type="transmembrane region" description="Helical" evidence="1">
    <location>
        <begin position="130"/>
        <end position="151"/>
    </location>
</feature>
<proteinExistence type="predicted"/>
<evidence type="ECO:0000313" key="2">
    <source>
        <dbReference type="EMBL" id="VAW42493.1"/>
    </source>
</evidence>
<feature type="transmembrane region" description="Helical" evidence="1">
    <location>
        <begin position="29"/>
        <end position="52"/>
    </location>
</feature>
<protein>
    <submittedName>
        <fullName evidence="2">Tetratricopeptide repeat protein</fullName>
    </submittedName>
</protein>
<dbReference type="AlphaFoldDB" id="A0A3B0VQL7"/>
<feature type="transmembrane region" description="Helical" evidence="1">
    <location>
        <begin position="171"/>
        <end position="194"/>
    </location>
</feature>
<keyword evidence="1" id="KW-0812">Transmembrane</keyword>
<keyword evidence="1" id="KW-0472">Membrane</keyword>
<dbReference type="Gene3D" id="1.10.1130.10">
    <property type="entry name" value="Flavocytochrome C3, Chain A"/>
    <property type="match status" value="1"/>
</dbReference>
<organism evidence="2">
    <name type="scientific">hydrothermal vent metagenome</name>
    <dbReference type="NCBI Taxonomy" id="652676"/>
    <lineage>
        <taxon>unclassified sequences</taxon>
        <taxon>metagenomes</taxon>
        <taxon>ecological metagenomes</taxon>
    </lineage>
</organism>
<keyword evidence="1" id="KW-1133">Transmembrane helix</keyword>
<name>A0A3B0VQL7_9ZZZZ</name>